<sequence>MAGDSTFACMTWRQAMARLSADGNLSYQIDSWLRMTYMDLNVFLLSVRYETGASSYQNLGLYGPGQSAVIHLGHNASMICRACCGGRDEIAL</sequence>
<dbReference type="EMBL" id="AWTN01000001">
    <property type="protein sequence ID" value="KGH01074.1"/>
    <property type="molecule type" value="Genomic_DNA"/>
</dbReference>
<evidence type="ECO:0000313" key="2">
    <source>
        <dbReference type="EMBL" id="KGH11675.1"/>
    </source>
</evidence>
<protein>
    <submittedName>
        <fullName evidence="1">Uncharacterized protein</fullName>
    </submittedName>
</protein>
<evidence type="ECO:0000313" key="1">
    <source>
        <dbReference type="EMBL" id="KGH01074.1"/>
    </source>
</evidence>
<reference evidence="3 4" key="1">
    <citation type="submission" date="2013-09" db="EMBL/GenBank/DDBJ databases">
        <title>High correlation between genotypes and phenotypes of environmental bacteria Comamonas testosteroni strains.</title>
        <authorList>
            <person name="Liu L."/>
            <person name="Zhu W."/>
            <person name="Xia X."/>
            <person name="Xu B."/>
            <person name="Luo M."/>
            <person name="Wang G."/>
        </authorList>
    </citation>
    <scope>NUCLEOTIDE SEQUENCE [LARGE SCALE GENOMIC DNA]</scope>
    <source>
        <strain evidence="2 3">DF2</strain>
        <strain evidence="1 4">JL14</strain>
    </source>
</reference>
<dbReference type="Proteomes" id="UP000029549">
    <property type="component" value="Unassembled WGS sequence"/>
</dbReference>
<dbReference type="EMBL" id="AWTP01000111">
    <property type="protein sequence ID" value="KGH11675.1"/>
    <property type="molecule type" value="Genomic_DNA"/>
</dbReference>
<accession>A0A0E3BM99</accession>
<proteinExistence type="predicted"/>
<comment type="caution">
    <text evidence="1">The sequence shown here is derived from an EMBL/GenBank/DDBJ whole genome shotgun (WGS) entry which is preliminary data.</text>
</comment>
<keyword evidence="3" id="KW-1185">Reference proteome</keyword>
<evidence type="ECO:0000313" key="3">
    <source>
        <dbReference type="Proteomes" id="UP000029549"/>
    </source>
</evidence>
<dbReference type="AlphaFoldDB" id="A0A0E3BM99"/>
<dbReference type="Proteomes" id="UP000029567">
    <property type="component" value="Unassembled WGS sequence"/>
</dbReference>
<organism evidence="1 4">
    <name type="scientific">Comamonas thiooxydans</name>
    <dbReference type="NCBI Taxonomy" id="363952"/>
    <lineage>
        <taxon>Bacteria</taxon>
        <taxon>Pseudomonadati</taxon>
        <taxon>Pseudomonadota</taxon>
        <taxon>Betaproteobacteria</taxon>
        <taxon>Burkholderiales</taxon>
        <taxon>Comamonadaceae</taxon>
        <taxon>Comamonas</taxon>
    </lineage>
</organism>
<gene>
    <name evidence="1" type="ORF">P245_00045</name>
    <name evidence="2" type="ORF">P608_12305</name>
</gene>
<evidence type="ECO:0000313" key="4">
    <source>
        <dbReference type="Proteomes" id="UP000029567"/>
    </source>
</evidence>
<name>A0A0E3BM99_9BURK</name>